<keyword evidence="2" id="KW-0472">Membrane</keyword>
<organism evidence="3 4">
    <name type="scientific">Parabacteroides distasonis</name>
    <dbReference type="NCBI Taxonomy" id="823"/>
    <lineage>
        <taxon>Bacteria</taxon>
        <taxon>Pseudomonadati</taxon>
        <taxon>Bacteroidota</taxon>
        <taxon>Bacteroidia</taxon>
        <taxon>Bacteroidales</taxon>
        <taxon>Tannerellaceae</taxon>
        <taxon>Parabacteroides</taxon>
    </lineage>
</organism>
<protein>
    <recommendedName>
        <fullName evidence="5">DUF4134 domain-containing protein</fullName>
    </recommendedName>
</protein>
<feature type="compositionally biased region" description="Low complexity" evidence="1">
    <location>
        <begin position="7"/>
        <end position="20"/>
    </location>
</feature>
<accession>A0AAX3QR28</accession>
<evidence type="ECO:0008006" key="5">
    <source>
        <dbReference type="Google" id="ProtNLM"/>
    </source>
</evidence>
<dbReference type="EMBL" id="CP120353">
    <property type="protein sequence ID" value="WET65454.1"/>
    <property type="molecule type" value="Genomic_DNA"/>
</dbReference>
<feature type="region of interest" description="Disordered" evidence="1">
    <location>
        <begin position="1"/>
        <end position="22"/>
    </location>
</feature>
<keyword evidence="2" id="KW-0812">Transmembrane</keyword>
<feature type="transmembrane region" description="Helical" evidence="2">
    <location>
        <begin position="52"/>
        <end position="71"/>
    </location>
</feature>
<evidence type="ECO:0000313" key="3">
    <source>
        <dbReference type="EMBL" id="WET65454.1"/>
    </source>
</evidence>
<name>A0AAX3QR28_PARDI</name>
<proteinExistence type="predicted"/>
<dbReference type="Proteomes" id="UP001221009">
    <property type="component" value="Chromosome"/>
</dbReference>
<evidence type="ECO:0000256" key="1">
    <source>
        <dbReference type="SAM" id="MobiDB-lite"/>
    </source>
</evidence>
<dbReference type="RefSeq" id="WP_276507701.1">
    <property type="nucleotide sequence ID" value="NZ_CP120353.1"/>
</dbReference>
<gene>
    <name evidence="3" type="ORF">P2T59_05555</name>
</gene>
<evidence type="ECO:0000256" key="2">
    <source>
        <dbReference type="SAM" id="Phobius"/>
    </source>
</evidence>
<evidence type="ECO:0000313" key="4">
    <source>
        <dbReference type="Proteomes" id="UP001221009"/>
    </source>
</evidence>
<reference evidence="3" key="1">
    <citation type="submission" date="2023-03" db="EMBL/GenBank/DDBJ databases">
        <title>Parabacteroides distasonis, a bacteria resistant against UC.</title>
        <authorList>
            <person name="Dai W."/>
        </authorList>
    </citation>
    <scope>NUCLEOTIDE SEQUENCE</scope>
    <source>
        <strain evidence="3">F1-28</strain>
    </source>
</reference>
<keyword evidence="2" id="KW-1133">Transmembrane helix</keyword>
<dbReference type="AlphaFoldDB" id="A0AAX3QR28"/>
<sequence>MPTKLKSASVTNNSNCTTTSAHETSFLSWRSIAKLLTVLSFGLLECDNRNDVIGYVKVLILLMSAFILAGLEGGAL</sequence>